<dbReference type="Gene3D" id="1.10.357.10">
    <property type="entry name" value="Tetracycline Repressor, domain 2"/>
    <property type="match status" value="1"/>
</dbReference>
<reference evidence="2" key="1">
    <citation type="journal article" date="2019" name="Int. J. Syst. Evol. Microbiol.">
        <title>The Global Catalogue of Microorganisms (GCM) 10K type strain sequencing project: providing services to taxonomists for standard genome sequencing and annotation.</title>
        <authorList>
            <consortium name="The Broad Institute Genomics Platform"/>
            <consortium name="The Broad Institute Genome Sequencing Center for Infectious Disease"/>
            <person name="Wu L."/>
            <person name="Ma J."/>
        </authorList>
    </citation>
    <scope>NUCLEOTIDE SEQUENCE [LARGE SCALE GENOMIC DNA]</scope>
    <source>
        <strain evidence="2">JCM 19125</strain>
    </source>
</reference>
<evidence type="ECO:0000313" key="2">
    <source>
        <dbReference type="Proteomes" id="UP001501521"/>
    </source>
</evidence>
<keyword evidence="2" id="KW-1185">Reference proteome</keyword>
<proteinExistence type="predicted"/>
<sequence length="199" mass="21008">MPKIAAASVAEHRAQIEVKLLDAAEALLRAGLPLTAGKVTQDAGIARNSIYRYVDSIDDLRGMVVARHLPTWSKAVGDAVAGVEHPGDRVVAWVRANLEEAADTGHGWLMQMAQQPGASRVTSAIADQAHNVLRASLIGAWRALLPDPELARLNVALTRGILQAAFVQLDRGFPPEKLIPAVVAATQALVDAASGRPGV</sequence>
<organism evidence="1 2">
    <name type="scientific">Tessaracoccus lubricantis</name>
    <dbReference type="NCBI Taxonomy" id="545543"/>
    <lineage>
        <taxon>Bacteria</taxon>
        <taxon>Bacillati</taxon>
        <taxon>Actinomycetota</taxon>
        <taxon>Actinomycetes</taxon>
        <taxon>Propionibacteriales</taxon>
        <taxon>Propionibacteriaceae</taxon>
        <taxon>Tessaracoccus</taxon>
    </lineage>
</organism>
<evidence type="ECO:0000313" key="1">
    <source>
        <dbReference type="EMBL" id="GAA4891013.1"/>
    </source>
</evidence>
<dbReference type="Proteomes" id="UP001501521">
    <property type="component" value="Unassembled WGS sequence"/>
</dbReference>
<protein>
    <submittedName>
        <fullName evidence="1">TetR/AcrR family transcriptional regulator</fullName>
    </submittedName>
</protein>
<accession>A0ABP9F278</accession>
<comment type="caution">
    <text evidence="1">The sequence shown here is derived from an EMBL/GenBank/DDBJ whole genome shotgun (WGS) entry which is preliminary data.</text>
</comment>
<dbReference type="RefSeq" id="WP_345578373.1">
    <property type="nucleotide sequence ID" value="NZ_BAABLV010000008.1"/>
</dbReference>
<dbReference type="EMBL" id="BAABLV010000008">
    <property type="protein sequence ID" value="GAA4891013.1"/>
    <property type="molecule type" value="Genomic_DNA"/>
</dbReference>
<dbReference type="SUPFAM" id="SSF46689">
    <property type="entry name" value="Homeodomain-like"/>
    <property type="match status" value="1"/>
</dbReference>
<dbReference type="InterPro" id="IPR009057">
    <property type="entry name" value="Homeodomain-like_sf"/>
</dbReference>
<name>A0ABP9F278_9ACTN</name>
<gene>
    <name evidence="1" type="ORF">GCM10025789_04610</name>
</gene>